<evidence type="ECO:0000256" key="5">
    <source>
        <dbReference type="SAM" id="MobiDB-lite"/>
    </source>
</evidence>
<proteinExistence type="predicted"/>
<name>A0ABS6ZDM5_9ACTN</name>
<reference evidence="8 9" key="1">
    <citation type="submission" date="2019-12" db="EMBL/GenBank/DDBJ databases">
        <title>Genome sequence of Streptomyces bambusae.</title>
        <authorList>
            <person name="Bansal K."/>
            <person name="Choksket S."/>
            <person name="Korpole S."/>
            <person name="Patil P.B."/>
        </authorList>
    </citation>
    <scope>NUCLEOTIDE SEQUENCE [LARGE SCALE GENOMIC DNA]</scope>
    <source>
        <strain evidence="8 9">SK60</strain>
    </source>
</reference>
<keyword evidence="2 6" id="KW-0812">Transmembrane</keyword>
<gene>
    <name evidence="8" type="ORF">GPJ59_26415</name>
</gene>
<feature type="region of interest" description="Disordered" evidence="5">
    <location>
        <begin position="140"/>
        <end position="167"/>
    </location>
</feature>
<evidence type="ECO:0000259" key="7">
    <source>
        <dbReference type="Pfam" id="PF00916"/>
    </source>
</evidence>
<organism evidence="8 9">
    <name type="scientific">Streptomyces bambusae</name>
    <dbReference type="NCBI Taxonomy" id="1550616"/>
    <lineage>
        <taxon>Bacteria</taxon>
        <taxon>Bacillati</taxon>
        <taxon>Actinomycetota</taxon>
        <taxon>Actinomycetes</taxon>
        <taxon>Kitasatosporales</taxon>
        <taxon>Streptomycetaceae</taxon>
        <taxon>Streptomyces</taxon>
    </lineage>
</organism>
<evidence type="ECO:0000313" key="8">
    <source>
        <dbReference type="EMBL" id="MBW5485313.1"/>
    </source>
</evidence>
<comment type="caution">
    <text evidence="8">The sequence shown here is derived from an EMBL/GenBank/DDBJ whole genome shotgun (WGS) entry which is preliminary data.</text>
</comment>
<dbReference type="EMBL" id="WTFF01000239">
    <property type="protein sequence ID" value="MBW5485313.1"/>
    <property type="molecule type" value="Genomic_DNA"/>
</dbReference>
<protein>
    <recommendedName>
        <fullName evidence="7">SLC26A/SulP transporter domain-containing protein</fullName>
    </recommendedName>
</protein>
<feature type="transmembrane region" description="Helical" evidence="6">
    <location>
        <begin position="57"/>
        <end position="80"/>
    </location>
</feature>
<comment type="subcellular location">
    <subcellularLocation>
        <location evidence="1">Membrane</location>
        <topology evidence="1">Multi-pass membrane protein</topology>
    </subcellularLocation>
</comment>
<keyword evidence="4 6" id="KW-0472">Membrane</keyword>
<accession>A0ABS6ZDM5</accession>
<feature type="compositionally biased region" description="Pro residues" evidence="5">
    <location>
        <begin position="144"/>
        <end position="167"/>
    </location>
</feature>
<feature type="domain" description="SLC26A/SulP transporter" evidence="7">
    <location>
        <begin position="57"/>
        <end position="118"/>
    </location>
</feature>
<evidence type="ECO:0000256" key="6">
    <source>
        <dbReference type="SAM" id="Phobius"/>
    </source>
</evidence>
<evidence type="ECO:0000256" key="2">
    <source>
        <dbReference type="ARBA" id="ARBA00022692"/>
    </source>
</evidence>
<evidence type="ECO:0000313" key="9">
    <source>
        <dbReference type="Proteomes" id="UP000812013"/>
    </source>
</evidence>
<evidence type="ECO:0000256" key="1">
    <source>
        <dbReference type="ARBA" id="ARBA00004141"/>
    </source>
</evidence>
<feature type="non-terminal residue" evidence="8">
    <location>
        <position position="167"/>
    </location>
</feature>
<evidence type="ECO:0000256" key="4">
    <source>
        <dbReference type="ARBA" id="ARBA00023136"/>
    </source>
</evidence>
<dbReference type="Proteomes" id="UP000812013">
    <property type="component" value="Unassembled WGS sequence"/>
</dbReference>
<dbReference type="Pfam" id="PF00916">
    <property type="entry name" value="Sulfate_transp"/>
    <property type="match status" value="1"/>
</dbReference>
<dbReference type="InterPro" id="IPR011547">
    <property type="entry name" value="SLC26A/SulP_dom"/>
</dbReference>
<sequence>MINHSGELTCGPFARYVKQGSLLSITFRLPSIETALPPAASSLAQRRRDMTPRTTRFTADLSASIAVFLIALPLSLGIALATGAPLQAGLVAAAAGGIVAGRLGGAPPQGSGAAARLPRLTPGVVPHYGWRPTRALPGVGGLFPPRPPPLRHAPAPPVGGPPRGPSL</sequence>
<keyword evidence="9" id="KW-1185">Reference proteome</keyword>
<keyword evidence="3 6" id="KW-1133">Transmembrane helix</keyword>
<evidence type="ECO:0000256" key="3">
    <source>
        <dbReference type="ARBA" id="ARBA00022989"/>
    </source>
</evidence>